<evidence type="ECO:0000313" key="2">
    <source>
        <dbReference type="Proteomes" id="UP000005239"/>
    </source>
</evidence>
<dbReference type="OrthoDB" id="5875846at2759"/>
<dbReference type="PANTHER" id="PTHR23021">
    <property type="entry name" value="SERPENTINE RECEPTOR, CLASS T"/>
    <property type="match status" value="1"/>
</dbReference>
<dbReference type="Proteomes" id="UP000005239">
    <property type="component" value="Unassembled WGS sequence"/>
</dbReference>
<dbReference type="AlphaFoldDB" id="A0A2A6CLR8"/>
<reference evidence="2" key="1">
    <citation type="journal article" date="2008" name="Nat. Genet.">
        <title>The Pristionchus pacificus genome provides a unique perspective on nematode lifestyle and parasitism.</title>
        <authorList>
            <person name="Dieterich C."/>
            <person name="Clifton S.W."/>
            <person name="Schuster L.N."/>
            <person name="Chinwalla A."/>
            <person name="Delehaunty K."/>
            <person name="Dinkelacker I."/>
            <person name="Fulton L."/>
            <person name="Fulton R."/>
            <person name="Godfrey J."/>
            <person name="Minx P."/>
            <person name="Mitreva M."/>
            <person name="Roeseler W."/>
            <person name="Tian H."/>
            <person name="Witte H."/>
            <person name="Yang S.P."/>
            <person name="Wilson R.K."/>
            <person name="Sommer R.J."/>
        </authorList>
    </citation>
    <scope>NUCLEOTIDE SEQUENCE [LARGE SCALE GENOMIC DNA]</scope>
    <source>
        <strain evidence="2">PS312</strain>
    </source>
</reference>
<evidence type="ECO:0000313" key="1">
    <source>
        <dbReference type="EnsemblMetazoa" id="PPA41281.1"/>
    </source>
</evidence>
<proteinExistence type="predicted"/>
<keyword evidence="2" id="KW-1185">Reference proteome</keyword>
<name>A0A2A6CLR8_PRIPA</name>
<dbReference type="Pfam" id="PF10321">
    <property type="entry name" value="7TM_GPCR_Srt"/>
    <property type="match status" value="1"/>
</dbReference>
<gene>
    <name evidence="1" type="primary">WBGene00279650</name>
</gene>
<sequence length="139" mass="15553">MPIGQAWSDQYGRKQVPFGIYSLLFGITTEILYVPCMIALRKELRSSCKKVSNRVCNQFTGRAQIMFCLSFLDMFAIMVNCVIFGYLLLEGAVHCSNRAMTLAVGIVGYGVWCTASTCCLVLAFNRLFQVLGLSKYFTV</sequence>
<dbReference type="InterPro" id="IPR019425">
    <property type="entry name" value="7TM_GPCR_serpentine_rcpt_Srt"/>
</dbReference>
<protein>
    <submittedName>
        <fullName evidence="1">G protein-coupled receptor</fullName>
    </submittedName>
</protein>
<dbReference type="PANTHER" id="PTHR23021:SF11">
    <property type="entry name" value="SERPENTINE RECEPTOR, CLASS T"/>
    <property type="match status" value="1"/>
</dbReference>
<accession>A0A8R1Z5D5</accession>
<accession>A0A2A6CLR8</accession>
<reference evidence="1" key="2">
    <citation type="submission" date="2022-06" db="UniProtKB">
        <authorList>
            <consortium name="EnsemblMetazoa"/>
        </authorList>
    </citation>
    <scope>IDENTIFICATION</scope>
    <source>
        <strain evidence="1">PS312</strain>
    </source>
</reference>
<organism evidence="1 2">
    <name type="scientific">Pristionchus pacificus</name>
    <name type="common">Parasitic nematode worm</name>
    <dbReference type="NCBI Taxonomy" id="54126"/>
    <lineage>
        <taxon>Eukaryota</taxon>
        <taxon>Metazoa</taxon>
        <taxon>Ecdysozoa</taxon>
        <taxon>Nematoda</taxon>
        <taxon>Chromadorea</taxon>
        <taxon>Rhabditida</taxon>
        <taxon>Rhabditina</taxon>
        <taxon>Diplogasteromorpha</taxon>
        <taxon>Diplogasteroidea</taxon>
        <taxon>Neodiplogasteridae</taxon>
        <taxon>Pristionchus</taxon>
    </lineage>
</organism>
<dbReference type="EnsemblMetazoa" id="PPA41281.1">
    <property type="protein sequence ID" value="PPA41281.1"/>
    <property type="gene ID" value="WBGene00279650"/>
</dbReference>